<accession>A0AAD5UA07</accession>
<proteinExistence type="predicted"/>
<dbReference type="Proteomes" id="UP001211065">
    <property type="component" value="Unassembled WGS sequence"/>
</dbReference>
<organism evidence="1 2">
    <name type="scientific">Clydaea vesicula</name>
    <dbReference type="NCBI Taxonomy" id="447962"/>
    <lineage>
        <taxon>Eukaryota</taxon>
        <taxon>Fungi</taxon>
        <taxon>Fungi incertae sedis</taxon>
        <taxon>Chytridiomycota</taxon>
        <taxon>Chytridiomycota incertae sedis</taxon>
        <taxon>Chytridiomycetes</taxon>
        <taxon>Lobulomycetales</taxon>
        <taxon>Lobulomycetaceae</taxon>
        <taxon>Clydaea</taxon>
    </lineage>
</organism>
<comment type="caution">
    <text evidence="1">The sequence shown here is derived from an EMBL/GenBank/DDBJ whole genome shotgun (WGS) entry which is preliminary data.</text>
</comment>
<sequence length="261" mass="30317">MSSYPTKIVDMKTSKEGAVTYQLLWSDNSKTWEVTERLSNYVELIEEYIHSDLFSKSEEIQRIDFKPSAVLLTPQTVELKKNNTSTTYKPTIPKNDTENFLENADKARIPQNLQLNLSRKGFPSGEHSNSKSPEANLNKNFNTFSINIPECWLCESATYHPLLNCSRRNDLEFLEKKLSFYEKFEMETEEVQNIYKNRLKLIKVLIQTLNKGYQGLTNAINPIYFLTFSESEKNNELEFRNAENSLKEYFGVGKKTIDSPF</sequence>
<name>A0AAD5UA07_9FUNG</name>
<evidence type="ECO:0008006" key="3">
    <source>
        <dbReference type="Google" id="ProtNLM"/>
    </source>
</evidence>
<dbReference type="AlphaFoldDB" id="A0AAD5UA07"/>
<evidence type="ECO:0000313" key="2">
    <source>
        <dbReference type="Proteomes" id="UP001211065"/>
    </source>
</evidence>
<gene>
    <name evidence="1" type="ORF">HK099_003743</name>
</gene>
<keyword evidence="2" id="KW-1185">Reference proteome</keyword>
<dbReference type="EMBL" id="JADGJW010000025">
    <property type="protein sequence ID" value="KAJ3226951.1"/>
    <property type="molecule type" value="Genomic_DNA"/>
</dbReference>
<reference evidence="1" key="1">
    <citation type="submission" date="2020-05" db="EMBL/GenBank/DDBJ databases">
        <title>Phylogenomic resolution of chytrid fungi.</title>
        <authorList>
            <person name="Stajich J.E."/>
            <person name="Amses K."/>
            <person name="Simmons R."/>
            <person name="Seto K."/>
            <person name="Myers J."/>
            <person name="Bonds A."/>
            <person name="Quandt C.A."/>
            <person name="Barry K."/>
            <person name="Liu P."/>
            <person name="Grigoriev I."/>
            <person name="Longcore J.E."/>
            <person name="James T.Y."/>
        </authorList>
    </citation>
    <scope>NUCLEOTIDE SEQUENCE</scope>
    <source>
        <strain evidence="1">JEL0476</strain>
    </source>
</reference>
<evidence type="ECO:0000313" key="1">
    <source>
        <dbReference type="EMBL" id="KAJ3226951.1"/>
    </source>
</evidence>
<protein>
    <recommendedName>
        <fullName evidence="3">Chromo domain-containing protein</fullName>
    </recommendedName>
</protein>